<evidence type="ECO:0000313" key="1">
    <source>
        <dbReference type="EMBL" id="CAH1440523.1"/>
    </source>
</evidence>
<dbReference type="EMBL" id="CAKMRJ010005412">
    <property type="protein sequence ID" value="CAH1440523.1"/>
    <property type="molecule type" value="Genomic_DNA"/>
</dbReference>
<evidence type="ECO:0000313" key="2">
    <source>
        <dbReference type="Proteomes" id="UP001157418"/>
    </source>
</evidence>
<proteinExistence type="predicted"/>
<accession>A0AAU9NRY0</accession>
<sequence>MVSGWVDKKGGFCELFNMNGGCCRIVVLKGMFVTNGGVWKAIFCSLTVYFSGSVCEKTNMPMSLSTVGGVVLPEITANCCAFMEALCSNAVAEDVGPSTVSLRDSFIGSVVIVETPFCDVSLVTGVRMGAVTGSNDIIVLIGLVGDPPVPPVSPDAIFKC</sequence>
<keyword evidence="2" id="KW-1185">Reference proteome</keyword>
<organism evidence="1 2">
    <name type="scientific">Lactuca virosa</name>
    <dbReference type="NCBI Taxonomy" id="75947"/>
    <lineage>
        <taxon>Eukaryota</taxon>
        <taxon>Viridiplantae</taxon>
        <taxon>Streptophyta</taxon>
        <taxon>Embryophyta</taxon>
        <taxon>Tracheophyta</taxon>
        <taxon>Spermatophyta</taxon>
        <taxon>Magnoliopsida</taxon>
        <taxon>eudicotyledons</taxon>
        <taxon>Gunneridae</taxon>
        <taxon>Pentapetalae</taxon>
        <taxon>asterids</taxon>
        <taxon>campanulids</taxon>
        <taxon>Asterales</taxon>
        <taxon>Asteraceae</taxon>
        <taxon>Cichorioideae</taxon>
        <taxon>Cichorieae</taxon>
        <taxon>Lactucinae</taxon>
        <taxon>Lactuca</taxon>
    </lineage>
</organism>
<dbReference type="AlphaFoldDB" id="A0AAU9NRY0"/>
<comment type="caution">
    <text evidence="1">The sequence shown here is derived from an EMBL/GenBank/DDBJ whole genome shotgun (WGS) entry which is preliminary data.</text>
</comment>
<dbReference type="Proteomes" id="UP001157418">
    <property type="component" value="Unassembled WGS sequence"/>
</dbReference>
<protein>
    <submittedName>
        <fullName evidence="1">Uncharacterized protein</fullName>
    </submittedName>
</protein>
<reference evidence="1 2" key="1">
    <citation type="submission" date="2022-01" db="EMBL/GenBank/DDBJ databases">
        <authorList>
            <person name="Xiong W."/>
            <person name="Schranz E."/>
        </authorList>
    </citation>
    <scope>NUCLEOTIDE SEQUENCE [LARGE SCALE GENOMIC DNA]</scope>
</reference>
<gene>
    <name evidence="1" type="ORF">LVIROSA_LOCUS26655</name>
</gene>
<name>A0AAU9NRY0_9ASTR</name>